<keyword evidence="6" id="KW-0648">Protein biosynthesis</keyword>
<feature type="region of interest" description="Disordered" evidence="10">
    <location>
        <begin position="1"/>
        <end position="25"/>
    </location>
</feature>
<reference evidence="13" key="1">
    <citation type="journal article" date="2010" name="Genome Res.">
        <title>Population genomic sequencing of Coccidioides fungi reveals recent hybridization and transposon control.</title>
        <authorList>
            <person name="Neafsey D.E."/>
            <person name="Barker B.M."/>
            <person name="Sharpton T.J."/>
            <person name="Stajich J.E."/>
            <person name="Park D.J."/>
            <person name="Whiston E."/>
            <person name="Hung C.-Y."/>
            <person name="McMahan C."/>
            <person name="White J."/>
            <person name="Sykes S."/>
            <person name="Heiman D."/>
            <person name="Young S."/>
            <person name="Zeng Q."/>
            <person name="Abouelleil A."/>
            <person name="Aftuck L."/>
            <person name="Bessette D."/>
            <person name="Brown A."/>
            <person name="FitzGerald M."/>
            <person name="Lui A."/>
            <person name="Macdonald J.P."/>
            <person name="Priest M."/>
            <person name="Orbach M.J."/>
            <person name="Galgiani J.N."/>
            <person name="Kirkland T.N."/>
            <person name="Cole G.T."/>
            <person name="Birren B.W."/>
            <person name="Henn M.R."/>
            <person name="Taylor J.W."/>
            <person name="Rounsley S.D."/>
        </authorList>
    </citation>
    <scope>NUCLEOTIDE SEQUENCE [LARGE SCALE GENOMIC DNA]</scope>
    <source>
        <strain evidence="13">RMSCC 3703</strain>
    </source>
</reference>
<evidence type="ECO:0000256" key="3">
    <source>
        <dbReference type="ARBA" id="ARBA00022598"/>
    </source>
</evidence>
<dbReference type="PROSITE" id="PS00178">
    <property type="entry name" value="AA_TRNA_LIGASE_I"/>
    <property type="match status" value="1"/>
</dbReference>
<evidence type="ECO:0000256" key="1">
    <source>
        <dbReference type="ARBA" id="ARBA00005594"/>
    </source>
</evidence>
<keyword evidence="4" id="KW-0547">Nucleotide-binding</keyword>
<accession>A0A0J8QTW5</accession>
<evidence type="ECO:0000313" key="12">
    <source>
        <dbReference type="EMBL" id="KMU76329.1"/>
    </source>
</evidence>
<evidence type="ECO:0000256" key="7">
    <source>
        <dbReference type="ARBA" id="ARBA00023146"/>
    </source>
</evidence>
<feature type="compositionally biased region" description="Polar residues" evidence="10">
    <location>
        <begin position="13"/>
        <end position="23"/>
    </location>
</feature>
<protein>
    <recommendedName>
        <fullName evidence="2">leucine--tRNA ligase</fullName>
        <ecNumber evidence="2">6.1.1.4</ecNumber>
    </recommendedName>
    <alternativeName>
        <fullName evidence="8">Leucyl-tRNA synthetase</fullName>
    </alternativeName>
</protein>
<dbReference type="Proteomes" id="UP000054559">
    <property type="component" value="Unassembled WGS sequence"/>
</dbReference>
<proteinExistence type="inferred from homology"/>
<gene>
    <name evidence="12" type="ORF">CISG_01063</name>
</gene>
<evidence type="ECO:0000256" key="8">
    <source>
        <dbReference type="ARBA" id="ARBA00030520"/>
    </source>
</evidence>
<comment type="similarity">
    <text evidence="1">Belongs to the class-I aminoacyl-tRNA synthetase family.</text>
</comment>
<dbReference type="InterPro" id="IPR002300">
    <property type="entry name" value="aa-tRNA-synth_Ia"/>
</dbReference>
<name>A0A0J8QTW5_COCIT</name>
<dbReference type="EC" id="6.1.1.4" evidence="2"/>
<dbReference type="SUPFAM" id="SSF52374">
    <property type="entry name" value="Nucleotidylyl transferase"/>
    <property type="match status" value="1"/>
</dbReference>
<dbReference type="AlphaFoldDB" id="A0A0J8QTW5"/>
<dbReference type="PANTHER" id="PTHR45794">
    <property type="entry name" value="LEUCYL-TRNA SYNTHETASE"/>
    <property type="match status" value="1"/>
</dbReference>
<evidence type="ECO:0000256" key="4">
    <source>
        <dbReference type="ARBA" id="ARBA00022741"/>
    </source>
</evidence>
<feature type="compositionally biased region" description="Low complexity" evidence="10">
    <location>
        <begin position="1"/>
        <end position="10"/>
    </location>
</feature>
<dbReference type="GO" id="GO:0005524">
    <property type="term" value="F:ATP binding"/>
    <property type="evidence" value="ECO:0007669"/>
    <property type="project" value="UniProtKB-KW"/>
</dbReference>
<keyword evidence="7 12" id="KW-0030">Aminoacyl-tRNA synthetase</keyword>
<feature type="domain" description="Aminoacyl-tRNA synthetase class Ia" evidence="11">
    <location>
        <begin position="69"/>
        <end position="142"/>
    </location>
</feature>
<dbReference type="PANTHER" id="PTHR45794:SF1">
    <property type="entry name" value="LEUCINE--TRNA LIGASE, CYTOPLASMIC"/>
    <property type="match status" value="1"/>
</dbReference>
<dbReference type="Gene3D" id="3.40.50.620">
    <property type="entry name" value="HUPs"/>
    <property type="match status" value="1"/>
</dbReference>
<evidence type="ECO:0000256" key="10">
    <source>
        <dbReference type="SAM" id="MobiDB-lite"/>
    </source>
</evidence>
<dbReference type="InterPro" id="IPR004493">
    <property type="entry name" value="Leu-tRNA-synth_Ia_arc/euk"/>
</dbReference>
<evidence type="ECO:0000256" key="2">
    <source>
        <dbReference type="ARBA" id="ARBA00013164"/>
    </source>
</evidence>
<dbReference type="InterPro" id="IPR014729">
    <property type="entry name" value="Rossmann-like_a/b/a_fold"/>
</dbReference>
<keyword evidence="5" id="KW-0067">ATP-binding</keyword>
<dbReference type="GO" id="GO:0004823">
    <property type="term" value="F:leucine-tRNA ligase activity"/>
    <property type="evidence" value="ECO:0007669"/>
    <property type="project" value="UniProtKB-EC"/>
</dbReference>
<dbReference type="InterPro" id="IPR001412">
    <property type="entry name" value="aa-tRNA-synth_I_CS"/>
</dbReference>
<dbReference type="GO" id="GO:0006429">
    <property type="term" value="P:leucyl-tRNA aminoacylation"/>
    <property type="evidence" value="ECO:0007669"/>
    <property type="project" value="InterPro"/>
</dbReference>
<evidence type="ECO:0000259" key="11">
    <source>
        <dbReference type="Pfam" id="PF00133"/>
    </source>
</evidence>
<evidence type="ECO:0000256" key="5">
    <source>
        <dbReference type="ARBA" id="ARBA00022840"/>
    </source>
</evidence>
<comment type="catalytic activity">
    <reaction evidence="9">
        <text>tRNA(Leu) + L-leucine + ATP = L-leucyl-tRNA(Leu) + AMP + diphosphate</text>
        <dbReference type="Rhea" id="RHEA:11688"/>
        <dbReference type="Rhea" id="RHEA-COMP:9613"/>
        <dbReference type="Rhea" id="RHEA-COMP:9622"/>
        <dbReference type="ChEBI" id="CHEBI:30616"/>
        <dbReference type="ChEBI" id="CHEBI:33019"/>
        <dbReference type="ChEBI" id="CHEBI:57427"/>
        <dbReference type="ChEBI" id="CHEBI:78442"/>
        <dbReference type="ChEBI" id="CHEBI:78494"/>
        <dbReference type="ChEBI" id="CHEBI:456215"/>
        <dbReference type="EC" id="6.1.1.4"/>
    </reaction>
</comment>
<organism evidence="12 13">
    <name type="scientific">Coccidioides immitis RMSCC 3703</name>
    <dbReference type="NCBI Taxonomy" id="454286"/>
    <lineage>
        <taxon>Eukaryota</taxon>
        <taxon>Fungi</taxon>
        <taxon>Dikarya</taxon>
        <taxon>Ascomycota</taxon>
        <taxon>Pezizomycotina</taxon>
        <taxon>Eurotiomycetes</taxon>
        <taxon>Eurotiomycetidae</taxon>
        <taxon>Onygenales</taxon>
        <taxon>Onygenaceae</taxon>
        <taxon>Coccidioides</taxon>
    </lineage>
</organism>
<keyword evidence="3" id="KW-0436">Ligase</keyword>
<evidence type="ECO:0000256" key="6">
    <source>
        <dbReference type="ARBA" id="ARBA00022917"/>
    </source>
</evidence>
<sequence length="184" mass="20828">MSAAVAAAAALDPSNSTKNTLKLENTEKRDTLIAIEKKYQAQWKEKRVFEVDAPSLSEIPFDSMSPAEVRAKYPKFFGTMAFPYMNGSPHAGHSFTASKIEFMAGFARMEGKRSLFPLGFHCTGMPIKACADKLVDDIKKFGKYFEKYNEDYEEADAAPGRQQFRLKKILQNFRERRARPQAKP</sequence>
<evidence type="ECO:0000256" key="9">
    <source>
        <dbReference type="ARBA" id="ARBA00047469"/>
    </source>
</evidence>
<dbReference type="Pfam" id="PF00133">
    <property type="entry name" value="tRNA-synt_1"/>
    <property type="match status" value="1"/>
</dbReference>
<dbReference type="EMBL" id="DS268120">
    <property type="protein sequence ID" value="KMU76329.1"/>
    <property type="molecule type" value="Genomic_DNA"/>
</dbReference>
<dbReference type="STRING" id="454286.A0A0J8QTW5"/>
<evidence type="ECO:0000313" key="13">
    <source>
        <dbReference type="Proteomes" id="UP000054559"/>
    </source>
</evidence>